<dbReference type="InterPro" id="IPR002885">
    <property type="entry name" value="PPR_rpt"/>
</dbReference>
<keyword evidence="8" id="KW-1185">Reference proteome</keyword>
<comment type="similarity">
    <text evidence="1">Belongs to the PPR family. PCMP-H subfamily.</text>
</comment>
<feature type="domain" description="DYW" evidence="6">
    <location>
        <begin position="664"/>
        <end position="756"/>
    </location>
</feature>
<protein>
    <recommendedName>
        <fullName evidence="6">DYW domain-containing protein</fullName>
    </recommendedName>
</protein>
<comment type="caution">
    <text evidence="7">The sequence shown here is derived from an EMBL/GenBank/DDBJ whole genome shotgun (WGS) entry which is preliminary data.</text>
</comment>
<keyword evidence="5" id="KW-1133">Transmembrane helix</keyword>
<dbReference type="SUPFAM" id="SSF48452">
    <property type="entry name" value="TPR-like"/>
    <property type="match status" value="1"/>
</dbReference>
<gene>
    <name evidence="7" type="ORF">E3N88_17519</name>
</gene>
<name>A0A5N6NTX1_9ASTR</name>
<keyword evidence="2" id="KW-0677">Repeat</keyword>
<organism evidence="7 8">
    <name type="scientific">Mikania micrantha</name>
    <name type="common">bitter vine</name>
    <dbReference type="NCBI Taxonomy" id="192012"/>
    <lineage>
        <taxon>Eukaryota</taxon>
        <taxon>Viridiplantae</taxon>
        <taxon>Streptophyta</taxon>
        <taxon>Embryophyta</taxon>
        <taxon>Tracheophyta</taxon>
        <taxon>Spermatophyta</taxon>
        <taxon>Magnoliopsida</taxon>
        <taxon>eudicotyledons</taxon>
        <taxon>Gunneridae</taxon>
        <taxon>Pentapetalae</taxon>
        <taxon>asterids</taxon>
        <taxon>campanulids</taxon>
        <taxon>Asterales</taxon>
        <taxon>Asteraceae</taxon>
        <taxon>Asteroideae</taxon>
        <taxon>Heliantheae alliance</taxon>
        <taxon>Eupatorieae</taxon>
        <taxon>Mikania</taxon>
    </lineage>
</organism>
<dbReference type="Pfam" id="PF20431">
    <property type="entry name" value="E_motif"/>
    <property type="match status" value="1"/>
</dbReference>
<dbReference type="EMBL" id="SZYD01000009">
    <property type="protein sequence ID" value="KAD5317573.1"/>
    <property type="molecule type" value="Genomic_DNA"/>
</dbReference>
<evidence type="ECO:0000259" key="6">
    <source>
        <dbReference type="Pfam" id="PF14432"/>
    </source>
</evidence>
<dbReference type="InterPro" id="IPR011990">
    <property type="entry name" value="TPR-like_helical_dom_sf"/>
</dbReference>
<dbReference type="Gene3D" id="2.60.300.12">
    <property type="entry name" value="HesB-like domain"/>
    <property type="match status" value="1"/>
</dbReference>
<dbReference type="InterPro" id="IPR035903">
    <property type="entry name" value="HesB-like_dom_sf"/>
</dbReference>
<feature type="repeat" description="PPR" evidence="3">
    <location>
        <begin position="145"/>
        <end position="179"/>
    </location>
</feature>
<evidence type="ECO:0000256" key="4">
    <source>
        <dbReference type="SAM" id="MobiDB-lite"/>
    </source>
</evidence>
<dbReference type="OrthoDB" id="750109at2759"/>
<feature type="compositionally biased region" description="Polar residues" evidence="4">
    <location>
        <begin position="26"/>
        <end position="36"/>
    </location>
</feature>
<reference evidence="7 8" key="1">
    <citation type="submission" date="2019-05" db="EMBL/GenBank/DDBJ databases">
        <title>Mikania micrantha, genome provides insights into the molecular mechanism of rapid growth.</title>
        <authorList>
            <person name="Liu B."/>
        </authorList>
    </citation>
    <scope>NUCLEOTIDE SEQUENCE [LARGE SCALE GENOMIC DNA]</scope>
    <source>
        <strain evidence="7">NLD-2019</strain>
        <tissue evidence="7">Leaf</tissue>
    </source>
</reference>
<feature type="repeat" description="PPR" evidence="3">
    <location>
        <begin position="449"/>
        <end position="483"/>
    </location>
</feature>
<dbReference type="Proteomes" id="UP000326396">
    <property type="component" value="Linkage Group LG17"/>
</dbReference>
<evidence type="ECO:0000256" key="2">
    <source>
        <dbReference type="ARBA" id="ARBA00022737"/>
    </source>
</evidence>
<dbReference type="GO" id="GO:0008270">
    <property type="term" value="F:zinc ion binding"/>
    <property type="evidence" value="ECO:0007669"/>
    <property type="project" value="InterPro"/>
</dbReference>
<dbReference type="FunFam" id="1.25.40.10:FF:000381">
    <property type="entry name" value="Pentatricopeptide repeat-containing protein"/>
    <property type="match status" value="1"/>
</dbReference>
<feature type="region of interest" description="Disordered" evidence="4">
    <location>
        <begin position="1"/>
        <end position="38"/>
    </location>
</feature>
<dbReference type="FunFam" id="1.25.40.10:FF:000366">
    <property type="entry name" value="Pentatricopeptide (PPR) repeat-containing protein"/>
    <property type="match status" value="1"/>
</dbReference>
<dbReference type="Pfam" id="PF14432">
    <property type="entry name" value="DYW_deaminase"/>
    <property type="match status" value="1"/>
</dbReference>
<feature type="repeat" description="PPR" evidence="3">
    <location>
        <begin position="348"/>
        <end position="382"/>
    </location>
</feature>
<dbReference type="GO" id="GO:0009451">
    <property type="term" value="P:RNA modification"/>
    <property type="evidence" value="ECO:0007669"/>
    <property type="project" value="InterPro"/>
</dbReference>
<dbReference type="PANTHER" id="PTHR47926:SF366">
    <property type="entry name" value="PENTATRICOPEPTIDE REPEAT SUPERFAMILY PROTEIN"/>
    <property type="match status" value="1"/>
</dbReference>
<evidence type="ECO:0000256" key="3">
    <source>
        <dbReference type="PROSITE-ProRule" id="PRU00708"/>
    </source>
</evidence>
<dbReference type="Pfam" id="PF01535">
    <property type="entry name" value="PPR"/>
    <property type="match status" value="6"/>
</dbReference>
<evidence type="ECO:0000256" key="1">
    <source>
        <dbReference type="ARBA" id="ARBA00006643"/>
    </source>
</evidence>
<dbReference type="InterPro" id="IPR046960">
    <property type="entry name" value="PPR_At4g14850-like_plant"/>
</dbReference>
<dbReference type="SUPFAM" id="SSF89360">
    <property type="entry name" value="HesB-like domain"/>
    <property type="match status" value="1"/>
</dbReference>
<sequence length="856" mass="96396">MKHIARKKNKGPSGFPISDDYPFRRASQQPAPTSASHGVWRFTGAPLLKDDDQRVAISFGWSPSSAELRHSQARIRQPALSFLVPCSSGFSLYPSPLTLVVLVIKLITSGYRSSTYLTNHLLSMYGRCGQLLYAHKLFDKMPQRNLVSWTAMISGFSQNSEYSKAITTFCMMWVSGESPNQFAFSSVIQACSFLESVQVGKQIHCLALKVGFSHELFVGSNLADMYSKCGLMVEACMVFEEMPSKDEVSWNSMIDGYAKNGYYEEALVCFRKMLVEDVTIDQYLLCSALCACGSSKAYITGRCLHTFVVKLGFDLQVSVSNALTDMYCKLGDMDSGLRLLEIESRGTNIVSYTSLIDGYVEADQIEKALTTFVNLKRHRIEPNEFTFSSLIKACANNAALEQGSQFHALILKYKLDQDPFVSSVIIDMYGKCGLFDHSIQAFRTISKANEYAWNSLMGVFAHHGLGQEAIDLFNRMVVQNFKPNAVTFINLLNACSHSGLLKEGLSYFNSMENVYGIKPRSEHYSCVIDLLGRTGKLEEAEIFIKKMPFEPSAYAWCSFLAACRKYGDKERGKLAAESLKRVDPENSGTHVLLSNIYAKEQQWEDVRSVRKLMKDENLKKLPGYSWIDIDNKVHVFGAEDWRHPHKKDIDLKLDSLLGKIIEAGYVPDIESVPLDLDDDMKVKVLHRHSERMAIAYALIRLPIGKPVIVKKNITVCVDCHSAIKLISKVEGRKIILRDNSRFHHFIDGSCSCKDFWWIRQQALALTEAAVDKLHILFTIASVPFSSLAPRLVAAMGYPIPSQLYEKGKLYEIVEDKGVKIVIDPKALMHVYGTKIDFVDDKLRSKFVYINPTQRDM</sequence>
<accession>A0A5N6NTX1</accession>
<evidence type="ECO:0000313" key="8">
    <source>
        <dbReference type="Proteomes" id="UP000326396"/>
    </source>
</evidence>
<dbReference type="GO" id="GO:0003723">
    <property type="term" value="F:RNA binding"/>
    <property type="evidence" value="ECO:0007669"/>
    <property type="project" value="InterPro"/>
</dbReference>
<feature type="compositionally biased region" description="Basic residues" evidence="4">
    <location>
        <begin position="1"/>
        <end position="10"/>
    </location>
</feature>
<evidence type="ECO:0000256" key="5">
    <source>
        <dbReference type="SAM" id="Phobius"/>
    </source>
</evidence>
<dbReference type="InterPro" id="IPR046848">
    <property type="entry name" value="E_motif"/>
</dbReference>
<feature type="transmembrane region" description="Helical" evidence="5">
    <location>
        <begin position="79"/>
        <end position="104"/>
    </location>
</feature>
<dbReference type="Pfam" id="PF13041">
    <property type="entry name" value="PPR_2"/>
    <property type="match status" value="2"/>
</dbReference>
<dbReference type="InterPro" id="IPR032867">
    <property type="entry name" value="DYW_dom"/>
</dbReference>
<dbReference type="Gene3D" id="1.25.40.10">
    <property type="entry name" value="Tetratricopeptide repeat domain"/>
    <property type="match status" value="4"/>
</dbReference>
<dbReference type="FunFam" id="1.25.40.10:FF:000031">
    <property type="entry name" value="Pentatricopeptide repeat-containing protein mitochondrial"/>
    <property type="match status" value="1"/>
</dbReference>
<dbReference type="NCBIfam" id="TIGR00756">
    <property type="entry name" value="PPR"/>
    <property type="match status" value="4"/>
</dbReference>
<dbReference type="AlphaFoldDB" id="A0A5N6NTX1"/>
<dbReference type="FunFam" id="1.25.40.10:FF:000196">
    <property type="entry name" value="Pentatricopeptide repeat-containing protein At4g14850"/>
    <property type="match status" value="1"/>
</dbReference>
<feature type="repeat" description="PPR" evidence="3">
    <location>
        <begin position="246"/>
        <end position="280"/>
    </location>
</feature>
<dbReference type="PANTHER" id="PTHR47926">
    <property type="entry name" value="PENTATRICOPEPTIDE REPEAT-CONTAINING PROTEIN"/>
    <property type="match status" value="1"/>
</dbReference>
<keyword evidence="5" id="KW-0472">Membrane</keyword>
<proteinExistence type="inferred from homology"/>
<keyword evidence="5" id="KW-0812">Transmembrane</keyword>
<dbReference type="PROSITE" id="PS51375">
    <property type="entry name" value="PPR"/>
    <property type="match status" value="4"/>
</dbReference>
<evidence type="ECO:0000313" key="7">
    <source>
        <dbReference type="EMBL" id="KAD5317573.1"/>
    </source>
</evidence>